<evidence type="ECO:0000256" key="1">
    <source>
        <dbReference type="ARBA" id="ARBA00023015"/>
    </source>
</evidence>
<dbReference type="EMBL" id="JNHM01000029">
    <property type="protein sequence ID" value="KDS53526.1"/>
    <property type="molecule type" value="Genomic_DNA"/>
</dbReference>
<dbReference type="PROSITE" id="PS00041">
    <property type="entry name" value="HTH_ARAC_FAMILY_1"/>
    <property type="match status" value="1"/>
</dbReference>
<dbReference type="GO" id="GO:0043565">
    <property type="term" value="F:sequence-specific DNA binding"/>
    <property type="evidence" value="ECO:0007669"/>
    <property type="project" value="InterPro"/>
</dbReference>
<dbReference type="SUPFAM" id="SSF46689">
    <property type="entry name" value="Homeodomain-like"/>
    <property type="match status" value="2"/>
</dbReference>
<dbReference type="SMART" id="SM00342">
    <property type="entry name" value="HTH_ARAC"/>
    <property type="match status" value="1"/>
</dbReference>
<gene>
    <name evidence="5" type="ORF">M099_2408</name>
</gene>
<dbReference type="PRINTS" id="PR00032">
    <property type="entry name" value="HTHARAC"/>
</dbReference>
<dbReference type="DNASU" id="5301556"/>
<organism evidence="5 6">
    <name type="scientific">Phocaeicola vulgatus str. 3975 RP4</name>
    <dbReference type="NCBI Taxonomy" id="1339352"/>
    <lineage>
        <taxon>Bacteria</taxon>
        <taxon>Pseudomonadati</taxon>
        <taxon>Bacteroidota</taxon>
        <taxon>Bacteroidia</taxon>
        <taxon>Bacteroidales</taxon>
        <taxon>Bacteroidaceae</taxon>
        <taxon>Phocaeicola</taxon>
    </lineage>
</organism>
<proteinExistence type="predicted"/>
<evidence type="ECO:0000256" key="3">
    <source>
        <dbReference type="ARBA" id="ARBA00023163"/>
    </source>
</evidence>
<protein>
    <submittedName>
        <fullName evidence="5">Bacterial regulatory helix-turn-helix s, AraC family protein</fullName>
    </submittedName>
</protein>
<dbReference type="PANTHER" id="PTHR43280">
    <property type="entry name" value="ARAC-FAMILY TRANSCRIPTIONAL REGULATOR"/>
    <property type="match status" value="1"/>
</dbReference>
<dbReference type="PROSITE" id="PS01124">
    <property type="entry name" value="HTH_ARAC_FAMILY_2"/>
    <property type="match status" value="1"/>
</dbReference>
<dbReference type="Pfam" id="PF12833">
    <property type="entry name" value="HTH_18"/>
    <property type="match status" value="1"/>
</dbReference>
<dbReference type="InterPro" id="IPR018062">
    <property type="entry name" value="HTH_AraC-typ_CS"/>
</dbReference>
<accession>A0A069SGG7</accession>
<dbReference type="InterPro" id="IPR018060">
    <property type="entry name" value="HTH_AraC"/>
</dbReference>
<dbReference type="Proteomes" id="UP000027661">
    <property type="component" value="Unassembled WGS sequence"/>
</dbReference>
<dbReference type="PATRIC" id="fig|1339352.3.peg.2314"/>
<sequence>MINTELFKEVSPLSAKDCFILIERQKSNFNFPIHIHPEYELNYIENAKGAQRIVGDSIEEIEEEELVLVTNPQLEHAWRDYNNKPQNIHEITIQFHSDLLSDQILNRNQMISIRELFHRARKGIVFSRETIAKVRPLLKTLSCENDSFYSLIKLLVILHELSLDKGMRELSTGQFAINSVSKEHTNEKLNKVLDYVHFHFSEVIRLADVAKMVNMSEASFCRFIKQHTSKSFIDFLTDIRLGAASRALVDSSLSIAEIGYDCGFNNLSNFNRIFKKKKGVTPKEFRDNYRKNKTII</sequence>
<dbReference type="PANTHER" id="PTHR43280:SF27">
    <property type="entry name" value="TRANSCRIPTIONAL REGULATOR MTLR"/>
    <property type="match status" value="1"/>
</dbReference>
<dbReference type="RefSeq" id="WP_005841048.1">
    <property type="nucleotide sequence ID" value="NZ_JNHM01000029.1"/>
</dbReference>
<dbReference type="GO" id="GO:0003700">
    <property type="term" value="F:DNA-binding transcription factor activity"/>
    <property type="evidence" value="ECO:0007669"/>
    <property type="project" value="InterPro"/>
</dbReference>
<name>A0A069SGG7_PHOVU</name>
<keyword evidence="3" id="KW-0804">Transcription</keyword>
<dbReference type="AlphaFoldDB" id="A0A069SGG7"/>
<evidence type="ECO:0000313" key="6">
    <source>
        <dbReference type="Proteomes" id="UP000027661"/>
    </source>
</evidence>
<dbReference type="InterPro" id="IPR009057">
    <property type="entry name" value="Homeodomain-like_sf"/>
</dbReference>
<evidence type="ECO:0000313" key="5">
    <source>
        <dbReference type="EMBL" id="KDS53526.1"/>
    </source>
</evidence>
<comment type="caution">
    <text evidence="5">The sequence shown here is derived from an EMBL/GenBank/DDBJ whole genome shotgun (WGS) entry which is preliminary data.</text>
</comment>
<feature type="domain" description="HTH araC/xylS-type" evidence="4">
    <location>
        <begin position="190"/>
        <end position="288"/>
    </location>
</feature>
<dbReference type="Gene3D" id="1.10.10.60">
    <property type="entry name" value="Homeodomain-like"/>
    <property type="match status" value="2"/>
</dbReference>
<dbReference type="GeneID" id="5301556"/>
<keyword evidence="1" id="KW-0805">Transcription regulation</keyword>
<evidence type="ECO:0000259" key="4">
    <source>
        <dbReference type="PROSITE" id="PS01124"/>
    </source>
</evidence>
<dbReference type="InterPro" id="IPR020449">
    <property type="entry name" value="Tscrpt_reg_AraC-type_HTH"/>
</dbReference>
<evidence type="ECO:0000256" key="2">
    <source>
        <dbReference type="ARBA" id="ARBA00023125"/>
    </source>
</evidence>
<reference evidence="5 6" key="1">
    <citation type="submission" date="2014-04" db="EMBL/GenBank/DDBJ databases">
        <authorList>
            <person name="Sears C."/>
            <person name="Carroll K."/>
            <person name="Sack B.R."/>
            <person name="Qadri F."/>
            <person name="Myers L.L."/>
            <person name="Chung G.-T."/>
            <person name="Escheverria P."/>
            <person name="Fraser C.M."/>
            <person name="Sadzewicz L."/>
            <person name="Shefchek K.A."/>
            <person name="Tallon L."/>
            <person name="Das S.P."/>
            <person name="Daugherty S."/>
            <person name="Mongodin E.F."/>
        </authorList>
    </citation>
    <scope>NUCLEOTIDE SEQUENCE [LARGE SCALE GENOMIC DNA]</scope>
    <source>
        <strain evidence="5 6">3975 RP4</strain>
    </source>
</reference>
<keyword evidence="2" id="KW-0238">DNA-binding</keyword>